<sequence length="192" mass="21575">MTRRLRPWTVLETRELLDADPFLKVHVETVALPDGRIIPDYYQFDMPSFACIFAETEDGHVIVYRQYRHGPRRVNLTFPGGHLSPGEDPLEAARRELLEETGFVSDRWTSLGGYTVNANQGGAVSHMFHAVGCRRVADPLSDDLEETEILFMTRQELLAAVGHGEIALLTQIALVSMVWQNDIRTALASQTP</sequence>
<dbReference type="Pfam" id="PF00293">
    <property type="entry name" value="NUDIX"/>
    <property type="match status" value="1"/>
</dbReference>
<dbReference type="Gene3D" id="3.90.79.10">
    <property type="entry name" value="Nucleoside Triphosphate Pyrophosphohydrolase"/>
    <property type="match status" value="1"/>
</dbReference>
<dbReference type="InterPro" id="IPR020084">
    <property type="entry name" value="NUDIX_hydrolase_CS"/>
</dbReference>
<evidence type="ECO:0000256" key="6">
    <source>
        <dbReference type="ARBA" id="ARBA00032162"/>
    </source>
</evidence>
<dbReference type="PANTHER" id="PTHR11839">
    <property type="entry name" value="UDP/ADP-SUGAR PYROPHOSPHATASE"/>
    <property type="match status" value="1"/>
</dbReference>
<dbReference type="InterPro" id="IPR015797">
    <property type="entry name" value="NUDIX_hydrolase-like_dom_sf"/>
</dbReference>
<proteinExistence type="inferred from homology"/>
<dbReference type="PROSITE" id="PS51462">
    <property type="entry name" value="NUDIX"/>
    <property type="match status" value="1"/>
</dbReference>
<protein>
    <recommendedName>
        <fullName evidence="4">GDP-mannose pyrophosphatase</fullName>
    </recommendedName>
    <alternativeName>
        <fullName evidence="6">GDP-mannose hydrolase</fullName>
    </alternativeName>
    <alternativeName>
        <fullName evidence="7">GDPMK</fullName>
    </alternativeName>
</protein>
<evidence type="ECO:0000256" key="7">
    <source>
        <dbReference type="ARBA" id="ARBA00032272"/>
    </source>
</evidence>
<evidence type="ECO:0000256" key="2">
    <source>
        <dbReference type="ARBA" id="ARBA00001946"/>
    </source>
</evidence>
<comment type="cofactor">
    <cofactor evidence="2">
        <name>Mg(2+)</name>
        <dbReference type="ChEBI" id="CHEBI:18420"/>
    </cofactor>
</comment>
<dbReference type="RefSeq" id="WP_137143766.1">
    <property type="nucleotide sequence ID" value="NZ_CP032350.1"/>
</dbReference>
<evidence type="ECO:0000259" key="8">
    <source>
        <dbReference type="PROSITE" id="PS51462"/>
    </source>
</evidence>
<gene>
    <name evidence="9" type="ORF">D3869_32630</name>
</gene>
<dbReference type="GO" id="GO:0016787">
    <property type="term" value="F:hydrolase activity"/>
    <property type="evidence" value="ECO:0007669"/>
    <property type="project" value="UniProtKB-KW"/>
</dbReference>
<dbReference type="CDD" id="cd03424">
    <property type="entry name" value="NUDIX_ADPRase_Nudt5_UGPPase_Nudt14"/>
    <property type="match status" value="1"/>
</dbReference>
<evidence type="ECO:0000313" key="10">
    <source>
        <dbReference type="Proteomes" id="UP000298693"/>
    </source>
</evidence>
<dbReference type="EMBL" id="CP032350">
    <property type="protein sequence ID" value="QCO19984.1"/>
    <property type="molecule type" value="Genomic_DNA"/>
</dbReference>
<dbReference type="PANTHER" id="PTHR11839:SF18">
    <property type="entry name" value="NUDIX HYDROLASE DOMAIN-CONTAINING PROTEIN"/>
    <property type="match status" value="1"/>
</dbReference>
<comment type="similarity">
    <text evidence="3">Belongs to the Nudix hydrolase family. NudK subfamily.</text>
</comment>
<evidence type="ECO:0000313" key="9">
    <source>
        <dbReference type="EMBL" id="QCO19984.1"/>
    </source>
</evidence>
<dbReference type="Proteomes" id="UP000298693">
    <property type="component" value="Plasmid p5"/>
</dbReference>
<dbReference type="GO" id="GO:0019693">
    <property type="term" value="P:ribose phosphate metabolic process"/>
    <property type="evidence" value="ECO:0007669"/>
    <property type="project" value="TreeGrafter"/>
</dbReference>
<accession>A0A4D8RFR4</accession>
<dbReference type="SUPFAM" id="SSF55811">
    <property type="entry name" value="Nudix"/>
    <property type="match status" value="1"/>
</dbReference>
<evidence type="ECO:0000256" key="1">
    <source>
        <dbReference type="ARBA" id="ARBA00000847"/>
    </source>
</evidence>
<dbReference type="GO" id="GO:0005829">
    <property type="term" value="C:cytosol"/>
    <property type="evidence" value="ECO:0007669"/>
    <property type="project" value="TreeGrafter"/>
</dbReference>
<keyword evidence="5 9" id="KW-0378">Hydrolase</keyword>
<dbReference type="InterPro" id="IPR000086">
    <property type="entry name" value="NUDIX_hydrolase_dom"/>
</dbReference>
<reference evidence="9 10" key="1">
    <citation type="submission" date="2018-09" db="EMBL/GenBank/DDBJ databases">
        <title>Whole genome based analysis of evolution and adaptive divergence in Indian and Brazilian strains of Azospirillum brasilense.</title>
        <authorList>
            <person name="Singh C."/>
            <person name="Tripathi A.K."/>
        </authorList>
    </citation>
    <scope>NUCLEOTIDE SEQUENCE [LARGE SCALE GENOMIC DNA]</scope>
    <source>
        <strain evidence="9 10">MTCC4039</strain>
        <plasmid evidence="9 10">p5</plasmid>
    </source>
</reference>
<geneLocation type="plasmid" evidence="9">
    <name>p5</name>
</geneLocation>
<organism evidence="9 10">
    <name type="scientific">Azospirillum brasilense</name>
    <dbReference type="NCBI Taxonomy" id="192"/>
    <lineage>
        <taxon>Bacteria</taxon>
        <taxon>Pseudomonadati</taxon>
        <taxon>Pseudomonadota</taxon>
        <taxon>Alphaproteobacteria</taxon>
        <taxon>Rhodospirillales</taxon>
        <taxon>Azospirillaceae</taxon>
        <taxon>Azospirillum</taxon>
    </lineage>
</organism>
<feature type="domain" description="Nudix hydrolase" evidence="8">
    <location>
        <begin position="44"/>
        <end position="174"/>
    </location>
</feature>
<dbReference type="PROSITE" id="PS00893">
    <property type="entry name" value="NUDIX_BOX"/>
    <property type="match status" value="1"/>
</dbReference>
<evidence type="ECO:0000256" key="5">
    <source>
        <dbReference type="ARBA" id="ARBA00022801"/>
    </source>
</evidence>
<dbReference type="GO" id="GO:0006753">
    <property type="term" value="P:nucleoside phosphate metabolic process"/>
    <property type="evidence" value="ECO:0007669"/>
    <property type="project" value="TreeGrafter"/>
</dbReference>
<evidence type="ECO:0000256" key="3">
    <source>
        <dbReference type="ARBA" id="ARBA00007275"/>
    </source>
</evidence>
<evidence type="ECO:0000256" key="4">
    <source>
        <dbReference type="ARBA" id="ARBA00016377"/>
    </source>
</evidence>
<keyword evidence="9" id="KW-0614">Plasmid</keyword>
<name>A0A4D8RFR4_AZOBR</name>
<comment type="catalytic activity">
    <reaction evidence="1">
        <text>GDP-alpha-D-mannose + H2O = alpha-D-mannose 1-phosphate + GMP + 2 H(+)</text>
        <dbReference type="Rhea" id="RHEA:27978"/>
        <dbReference type="ChEBI" id="CHEBI:15377"/>
        <dbReference type="ChEBI" id="CHEBI:15378"/>
        <dbReference type="ChEBI" id="CHEBI:57527"/>
        <dbReference type="ChEBI" id="CHEBI:58115"/>
        <dbReference type="ChEBI" id="CHEBI:58409"/>
    </reaction>
</comment>
<dbReference type="AlphaFoldDB" id="A0A4D8RFR4"/>